<dbReference type="PROSITE" id="PS51755">
    <property type="entry name" value="OMPR_PHOB"/>
    <property type="match status" value="1"/>
</dbReference>
<keyword evidence="3" id="KW-0812">Transmembrane</keyword>
<evidence type="ECO:0000259" key="4">
    <source>
        <dbReference type="PROSITE" id="PS51755"/>
    </source>
</evidence>
<dbReference type="GO" id="GO:0006355">
    <property type="term" value="P:regulation of DNA-templated transcription"/>
    <property type="evidence" value="ECO:0007669"/>
    <property type="project" value="InterPro"/>
</dbReference>
<evidence type="ECO:0000256" key="2">
    <source>
        <dbReference type="PROSITE-ProRule" id="PRU01091"/>
    </source>
</evidence>
<dbReference type="SUPFAM" id="SSF46894">
    <property type="entry name" value="C-terminal effector domain of the bipartite response regulators"/>
    <property type="match status" value="1"/>
</dbReference>
<dbReference type="AlphaFoldDB" id="A0A0S2K8B3"/>
<dbReference type="EMBL" id="CP013188">
    <property type="protein sequence ID" value="ALO44472.1"/>
    <property type="molecule type" value="Genomic_DNA"/>
</dbReference>
<evidence type="ECO:0000313" key="5">
    <source>
        <dbReference type="EMBL" id="ALO44472.1"/>
    </source>
</evidence>
<dbReference type="KEGG" id="pphe:PP2015_4004"/>
<name>A0A0S2K8B3_9GAMM</name>
<dbReference type="InterPro" id="IPR001867">
    <property type="entry name" value="OmpR/PhoB-type_DNA-bd"/>
</dbReference>
<dbReference type="GO" id="GO:0000160">
    <property type="term" value="P:phosphorelay signal transduction system"/>
    <property type="evidence" value="ECO:0007669"/>
    <property type="project" value="InterPro"/>
</dbReference>
<dbReference type="InterPro" id="IPR016032">
    <property type="entry name" value="Sig_transdc_resp-reg_C-effctor"/>
</dbReference>
<protein>
    <recommendedName>
        <fullName evidence="4">OmpR/PhoB-type domain-containing protein</fullName>
    </recommendedName>
</protein>
<reference evidence="6" key="1">
    <citation type="submission" date="2015-11" db="EMBL/GenBank/DDBJ databases">
        <authorList>
            <person name="Kim K.M."/>
        </authorList>
    </citation>
    <scope>NUCLEOTIDE SEQUENCE [LARGE SCALE GENOMIC DNA]</scope>
    <source>
        <strain evidence="6">KCTC 12086</strain>
    </source>
</reference>
<keyword evidence="1 2" id="KW-0238">DNA-binding</keyword>
<dbReference type="STRING" id="161398.PP2015_4004"/>
<dbReference type="Proteomes" id="UP000061457">
    <property type="component" value="Chromosome II"/>
</dbReference>
<accession>A0A0S2K8B3</accession>
<dbReference type="GO" id="GO:0003677">
    <property type="term" value="F:DNA binding"/>
    <property type="evidence" value="ECO:0007669"/>
    <property type="project" value="UniProtKB-UniRule"/>
</dbReference>
<feature type="domain" description="OmpR/PhoB-type" evidence="4">
    <location>
        <begin position="1"/>
        <end position="99"/>
    </location>
</feature>
<dbReference type="RefSeq" id="WP_058032325.1">
    <property type="nucleotide sequence ID" value="NZ_CP013188.1"/>
</dbReference>
<dbReference type="CDD" id="cd00383">
    <property type="entry name" value="trans_reg_C"/>
    <property type="match status" value="1"/>
</dbReference>
<feature type="DNA-binding region" description="OmpR/PhoB-type" evidence="2">
    <location>
        <begin position="1"/>
        <end position="99"/>
    </location>
</feature>
<dbReference type="Gene3D" id="1.10.10.10">
    <property type="entry name" value="Winged helix-like DNA-binding domain superfamily/Winged helix DNA-binding domain"/>
    <property type="match status" value="1"/>
</dbReference>
<proteinExistence type="predicted"/>
<evidence type="ECO:0000256" key="1">
    <source>
        <dbReference type="ARBA" id="ARBA00023125"/>
    </source>
</evidence>
<dbReference type="SMART" id="SM00862">
    <property type="entry name" value="Trans_reg_C"/>
    <property type="match status" value="1"/>
</dbReference>
<sequence length="675" mass="75931">MHQAHFHGFTINWQSGELSKQGTVTQLEPRLVAVLKVLFDAKGELVSYEQLQQQVWQDVIVAPNALQRVIAQLRKSLGDTAKQQAVIRTHPKRGYSLVFVTDSLEGEQLEIEAFEGKALEKQNITASHQAKQSLLNQPIALLGVVSLFIVIFTSVHWFSKPTTIVGAAQANLISLDTQTEQLAQLIPLSKTEFIFIDKQAGNQLVLHNTQNNLREELLDKVNVYGRMVLTEDKQQLRFGQIIEQKGVKCAELVGLNIKTKALTRVLPCQNDFNHTPLFISDETLLFIKTDKQWQSELISLDLKTQQQTSLLAGQIDNAFLSPDKTQLAINFNNQLKMFDLKENKLEAISLGINFDQTFSSSSLAMTFTDNGNLWVALDKSLVEYSPQGKVISNTNLASSMQVSELTFIDQQLFALLGRDNHQARLSSVTQLNDVVDIAASKFTDVQGKFRPDSDEFSLLSNRSGSTQIWLQQGKQLLQLTQAGAVTDHIWLDKNRVAYLIENHVWLLNLAEENSKPKKLPLNVPVKQLLQATSNALYAQFETELNTSLIAIDLKTNSLSTLFEGPFHWAQVLADNTLILNDSSQLKKIVSGQGLEITALPALTLQGRYYVKGNEVFLQDKQQNVWRYKPALEQAEIIGRFDENNLFMSDFSKQSLKMLGDNFVKTKNELVMVEFK</sequence>
<dbReference type="OrthoDB" id="5693682at2"/>
<gene>
    <name evidence="5" type="ORF">PP2015_4004</name>
</gene>
<dbReference type="SUPFAM" id="SSF82171">
    <property type="entry name" value="DPP6 N-terminal domain-like"/>
    <property type="match status" value="1"/>
</dbReference>
<dbReference type="InterPro" id="IPR036388">
    <property type="entry name" value="WH-like_DNA-bd_sf"/>
</dbReference>
<dbReference type="PATRIC" id="fig|161398.10.peg.4104"/>
<feature type="transmembrane region" description="Helical" evidence="3">
    <location>
        <begin position="139"/>
        <end position="158"/>
    </location>
</feature>
<keyword evidence="3" id="KW-0472">Membrane</keyword>
<keyword evidence="6" id="KW-1185">Reference proteome</keyword>
<evidence type="ECO:0000313" key="6">
    <source>
        <dbReference type="Proteomes" id="UP000061457"/>
    </source>
</evidence>
<organism evidence="5 6">
    <name type="scientific">Pseudoalteromonas phenolica</name>
    <dbReference type="NCBI Taxonomy" id="161398"/>
    <lineage>
        <taxon>Bacteria</taxon>
        <taxon>Pseudomonadati</taxon>
        <taxon>Pseudomonadota</taxon>
        <taxon>Gammaproteobacteria</taxon>
        <taxon>Alteromonadales</taxon>
        <taxon>Pseudoalteromonadaceae</taxon>
        <taxon>Pseudoalteromonas</taxon>
    </lineage>
</organism>
<keyword evidence="3" id="KW-1133">Transmembrane helix</keyword>
<dbReference type="Pfam" id="PF00486">
    <property type="entry name" value="Trans_reg_C"/>
    <property type="match status" value="1"/>
</dbReference>
<evidence type="ECO:0000256" key="3">
    <source>
        <dbReference type="SAM" id="Phobius"/>
    </source>
</evidence>